<dbReference type="EMBL" id="DTIN01000014">
    <property type="protein sequence ID" value="HFX13395.1"/>
    <property type="molecule type" value="Genomic_DNA"/>
</dbReference>
<sequence length="368" mass="41296">MKFITQREDLYQSLLFVKSAVATKTTVPILTYVYMKAENDTLYLQGNNLEIGLALSMPVIVEEPGEVCLPASIFIEVVGKLPDVTLEIHVNERNRAIIHAGYSDIEIQGESTEEFPKVEIGDIGDKYNISLDRIELGRAIKETIFAAAEDEIKQVLTGVLFEGKDGKLNVVAVDGHRLALKTLYVDNDFPPTIIPAKSLKEWHKILTKAKDDRVNMASLDSQVVFNCGEIYFISRLLQGQFPAYDKIIPTDFTASFKANRKDFLDLLERMEVFAEIDQTNTVKITINSNEVVVSTLPSERGFAKEVLPAEIDINGSLEIGFNVEYLMDPLDNMSVDEIIMKFTTDLGPALITSPEDENYMYILMPVRL</sequence>
<dbReference type="PANTHER" id="PTHR30478">
    <property type="entry name" value="DNA POLYMERASE III SUBUNIT BETA"/>
    <property type="match status" value="1"/>
</dbReference>
<comment type="caution">
    <text evidence="14">The sequence shown here is derived from an EMBL/GenBank/DDBJ whole genome shotgun (WGS) entry which is preliminary data.</text>
</comment>
<dbReference type="Pfam" id="PF02767">
    <property type="entry name" value="DNA_pol3_beta_2"/>
    <property type="match status" value="1"/>
</dbReference>
<comment type="function">
    <text evidence="10">Confers DNA tethering and processivity to DNA polymerases and other proteins. Acts as a clamp, forming a ring around DNA (a reaction catalyzed by the clamp-loading complex) which diffuses in an ATP-independent manner freely and bidirectionally along dsDNA. Initially characterized for its ability to contact the catalytic subunit of DNA polymerase III (Pol III), a complex, multichain enzyme responsible for most of the replicative synthesis in bacteria; Pol III exhibits 3'-5' exonuclease proofreading activity. The beta chain is required for initiation of replication as well as for processivity of DNA replication.</text>
</comment>
<proteinExistence type="inferred from homology"/>
<dbReference type="GO" id="GO:0006271">
    <property type="term" value="P:DNA strand elongation involved in DNA replication"/>
    <property type="evidence" value="ECO:0007669"/>
    <property type="project" value="TreeGrafter"/>
</dbReference>
<evidence type="ECO:0000313" key="14">
    <source>
        <dbReference type="EMBL" id="HFX13395.1"/>
    </source>
</evidence>
<dbReference type="SMART" id="SM00480">
    <property type="entry name" value="POL3Bc"/>
    <property type="match status" value="1"/>
</dbReference>
<dbReference type="Gene3D" id="3.10.150.10">
    <property type="entry name" value="DNA Polymerase III, subunit A, domain 2"/>
    <property type="match status" value="1"/>
</dbReference>
<dbReference type="Pfam" id="PF00712">
    <property type="entry name" value="DNA_pol3_beta"/>
    <property type="match status" value="1"/>
</dbReference>
<name>A0A7C3MJW9_DICTH</name>
<evidence type="ECO:0000259" key="13">
    <source>
        <dbReference type="Pfam" id="PF02768"/>
    </source>
</evidence>
<keyword evidence="9" id="KW-0238">DNA-binding</keyword>
<dbReference type="InterPro" id="IPR022637">
    <property type="entry name" value="DNA_polIII_beta_cen"/>
</dbReference>
<comment type="similarity">
    <text evidence="2 10">Belongs to the beta sliding clamp family.</text>
</comment>
<dbReference type="GO" id="GO:0003887">
    <property type="term" value="F:DNA-directed DNA polymerase activity"/>
    <property type="evidence" value="ECO:0007669"/>
    <property type="project" value="UniProtKB-UniRule"/>
</dbReference>
<dbReference type="SUPFAM" id="SSF55979">
    <property type="entry name" value="DNA clamp"/>
    <property type="match status" value="3"/>
</dbReference>
<keyword evidence="7 10" id="KW-0235">DNA replication</keyword>
<dbReference type="AlphaFoldDB" id="A0A7C3MJW9"/>
<dbReference type="InterPro" id="IPR001001">
    <property type="entry name" value="DNA_polIII_beta"/>
</dbReference>
<feature type="domain" description="DNA polymerase III beta sliding clamp N-terminal" evidence="11">
    <location>
        <begin position="1"/>
        <end position="118"/>
    </location>
</feature>
<evidence type="ECO:0000256" key="5">
    <source>
        <dbReference type="ARBA" id="ARBA00022679"/>
    </source>
</evidence>
<protein>
    <recommendedName>
        <fullName evidence="3 10">Beta sliding clamp</fullName>
    </recommendedName>
</protein>
<dbReference type="Pfam" id="PF02768">
    <property type="entry name" value="DNA_pol3_beta_3"/>
    <property type="match status" value="1"/>
</dbReference>
<dbReference type="GO" id="GO:0003677">
    <property type="term" value="F:DNA binding"/>
    <property type="evidence" value="ECO:0007669"/>
    <property type="project" value="UniProtKB-UniRule"/>
</dbReference>
<evidence type="ECO:0000256" key="10">
    <source>
        <dbReference type="PIRNR" id="PIRNR000804"/>
    </source>
</evidence>
<dbReference type="InterPro" id="IPR046938">
    <property type="entry name" value="DNA_clamp_sf"/>
</dbReference>
<dbReference type="CDD" id="cd00140">
    <property type="entry name" value="beta_clamp"/>
    <property type="match status" value="1"/>
</dbReference>
<gene>
    <name evidence="14" type="primary">dnaN</name>
    <name evidence="14" type="ORF">ENW00_04435</name>
</gene>
<evidence type="ECO:0000256" key="1">
    <source>
        <dbReference type="ARBA" id="ARBA00004496"/>
    </source>
</evidence>
<evidence type="ECO:0000256" key="7">
    <source>
        <dbReference type="ARBA" id="ARBA00022705"/>
    </source>
</evidence>
<keyword evidence="5 10" id="KW-0808">Transferase</keyword>
<evidence type="ECO:0000259" key="11">
    <source>
        <dbReference type="Pfam" id="PF00712"/>
    </source>
</evidence>
<evidence type="ECO:0000256" key="4">
    <source>
        <dbReference type="ARBA" id="ARBA00022490"/>
    </source>
</evidence>
<dbReference type="GO" id="GO:0009360">
    <property type="term" value="C:DNA polymerase III complex"/>
    <property type="evidence" value="ECO:0007669"/>
    <property type="project" value="InterPro"/>
</dbReference>
<evidence type="ECO:0000256" key="3">
    <source>
        <dbReference type="ARBA" id="ARBA00021035"/>
    </source>
</evidence>
<keyword evidence="8 10" id="KW-0239">DNA-directed DNA polymerase</keyword>
<keyword evidence="6 10" id="KW-0548">Nucleotidyltransferase</keyword>
<dbReference type="InterPro" id="IPR022635">
    <property type="entry name" value="DNA_polIII_beta_C"/>
</dbReference>
<comment type="subunit">
    <text evidence="10">Forms a ring-shaped head-to-tail homodimer around DNA.</text>
</comment>
<dbReference type="GO" id="GO:0005737">
    <property type="term" value="C:cytoplasm"/>
    <property type="evidence" value="ECO:0007669"/>
    <property type="project" value="UniProtKB-SubCell"/>
</dbReference>
<dbReference type="PANTHER" id="PTHR30478:SF0">
    <property type="entry name" value="BETA SLIDING CLAMP"/>
    <property type="match status" value="1"/>
</dbReference>
<dbReference type="Gene3D" id="3.70.10.10">
    <property type="match status" value="1"/>
</dbReference>
<evidence type="ECO:0000256" key="8">
    <source>
        <dbReference type="ARBA" id="ARBA00022932"/>
    </source>
</evidence>
<reference evidence="14" key="1">
    <citation type="journal article" date="2020" name="mSystems">
        <title>Genome- and Community-Level Interaction Insights into Carbon Utilization and Element Cycling Functions of Hydrothermarchaeota in Hydrothermal Sediment.</title>
        <authorList>
            <person name="Zhou Z."/>
            <person name="Liu Y."/>
            <person name="Xu W."/>
            <person name="Pan J."/>
            <person name="Luo Z.H."/>
            <person name="Li M."/>
        </authorList>
    </citation>
    <scope>NUCLEOTIDE SEQUENCE [LARGE SCALE GENOMIC DNA]</scope>
    <source>
        <strain evidence="14">SpSt-81</strain>
    </source>
</reference>
<dbReference type="NCBIfam" id="TIGR00663">
    <property type="entry name" value="dnan"/>
    <property type="match status" value="1"/>
</dbReference>
<evidence type="ECO:0000256" key="6">
    <source>
        <dbReference type="ARBA" id="ARBA00022695"/>
    </source>
</evidence>
<organism evidence="14">
    <name type="scientific">Dictyoglomus thermophilum</name>
    <dbReference type="NCBI Taxonomy" id="14"/>
    <lineage>
        <taxon>Bacteria</taxon>
        <taxon>Pseudomonadati</taxon>
        <taxon>Dictyoglomota</taxon>
        <taxon>Dictyoglomia</taxon>
        <taxon>Dictyoglomales</taxon>
        <taxon>Dictyoglomaceae</taxon>
        <taxon>Dictyoglomus</taxon>
    </lineage>
</organism>
<dbReference type="PIRSF" id="PIRSF000804">
    <property type="entry name" value="DNA_pol_III_b"/>
    <property type="match status" value="1"/>
</dbReference>
<comment type="subcellular location">
    <subcellularLocation>
        <location evidence="1 10">Cytoplasm</location>
    </subcellularLocation>
</comment>
<evidence type="ECO:0000256" key="2">
    <source>
        <dbReference type="ARBA" id="ARBA00010752"/>
    </source>
</evidence>
<evidence type="ECO:0000256" key="9">
    <source>
        <dbReference type="ARBA" id="ARBA00023125"/>
    </source>
</evidence>
<dbReference type="InterPro" id="IPR022634">
    <property type="entry name" value="DNA_polIII_beta_N"/>
</dbReference>
<feature type="domain" description="DNA polymerase III beta sliding clamp C-terminal" evidence="13">
    <location>
        <begin position="246"/>
        <end position="367"/>
    </location>
</feature>
<accession>A0A7C3MJW9</accession>
<keyword evidence="4 10" id="KW-0963">Cytoplasm</keyword>
<dbReference type="GO" id="GO:0008408">
    <property type="term" value="F:3'-5' exonuclease activity"/>
    <property type="evidence" value="ECO:0007669"/>
    <property type="project" value="InterPro"/>
</dbReference>
<feature type="domain" description="DNA polymerase III beta sliding clamp central" evidence="12">
    <location>
        <begin position="133"/>
        <end position="242"/>
    </location>
</feature>
<evidence type="ECO:0000259" key="12">
    <source>
        <dbReference type="Pfam" id="PF02767"/>
    </source>
</evidence>